<dbReference type="AlphaFoldDB" id="A0A5J6QJ40"/>
<dbReference type="RefSeq" id="WP_151132349.1">
    <property type="nucleotide sequence ID" value="NZ_CP043311.1"/>
</dbReference>
<dbReference type="Gene3D" id="3.30.9.10">
    <property type="entry name" value="D-Amino Acid Oxidase, subunit A, domain 2"/>
    <property type="match status" value="1"/>
</dbReference>
<organism evidence="3 4">
    <name type="scientific">Metapseudomonas lalkuanensis</name>
    <dbReference type="NCBI Taxonomy" id="2604832"/>
    <lineage>
        <taxon>Bacteria</taxon>
        <taxon>Pseudomonadati</taxon>
        <taxon>Pseudomonadota</taxon>
        <taxon>Gammaproteobacteria</taxon>
        <taxon>Pseudomonadales</taxon>
        <taxon>Pseudomonadaceae</taxon>
        <taxon>Metapseudomonas</taxon>
    </lineage>
</organism>
<gene>
    <name evidence="3" type="ORF">FXN65_06940</name>
</gene>
<dbReference type="InterPro" id="IPR036188">
    <property type="entry name" value="FAD/NAD-bd_sf"/>
</dbReference>
<dbReference type="PANTHER" id="PTHR13847:SF249">
    <property type="entry name" value="OXIDOREDUCTASE-RELATED"/>
    <property type="match status" value="1"/>
</dbReference>
<dbReference type="PANTHER" id="PTHR13847">
    <property type="entry name" value="SARCOSINE DEHYDROGENASE-RELATED"/>
    <property type="match status" value="1"/>
</dbReference>
<keyword evidence="1" id="KW-0560">Oxidoreductase</keyword>
<dbReference type="SUPFAM" id="SSF51905">
    <property type="entry name" value="FAD/NAD(P)-binding domain"/>
    <property type="match status" value="1"/>
</dbReference>
<dbReference type="Proteomes" id="UP000327179">
    <property type="component" value="Chromosome"/>
</dbReference>
<dbReference type="GO" id="GO:0005737">
    <property type="term" value="C:cytoplasm"/>
    <property type="evidence" value="ECO:0007669"/>
    <property type="project" value="TreeGrafter"/>
</dbReference>
<evidence type="ECO:0000313" key="3">
    <source>
        <dbReference type="EMBL" id="QEY61805.1"/>
    </source>
</evidence>
<dbReference type="Pfam" id="PF01266">
    <property type="entry name" value="DAO"/>
    <property type="match status" value="1"/>
</dbReference>
<feature type="domain" description="FAD dependent oxidoreductase" evidence="2">
    <location>
        <begin position="39"/>
        <end position="392"/>
    </location>
</feature>
<evidence type="ECO:0000313" key="4">
    <source>
        <dbReference type="Proteomes" id="UP000327179"/>
    </source>
</evidence>
<name>A0A5J6QJ40_9GAMM</name>
<dbReference type="InterPro" id="IPR006076">
    <property type="entry name" value="FAD-dep_OxRdtase"/>
</dbReference>
<dbReference type="KEGG" id="plal:FXN65_06940"/>
<dbReference type="GO" id="GO:0016491">
    <property type="term" value="F:oxidoreductase activity"/>
    <property type="evidence" value="ECO:0007669"/>
    <property type="project" value="UniProtKB-KW"/>
</dbReference>
<accession>A0A5J6QJ40</accession>
<proteinExistence type="predicted"/>
<protein>
    <submittedName>
        <fullName evidence="3">FAD-binding oxidoreductase</fullName>
    </submittedName>
</protein>
<keyword evidence="4" id="KW-1185">Reference proteome</keyword>
<dbReference type="EMBL" id="CP043311">
    <property type="protein sequence ID" value="QEY61805.1"/>
    <property type="molecule type" value="Genomic_DNA"/>
</dbReference>
<evidence type="ECO:0000256" key="1">
    <source>
        <dbReference type="ARBA" id="ARBA00023002"/>
    </source>
</evidence>
<evidence type="ECO:0000259" key="2">
    <source>
        <dbReference type="Pfam" id="PF01266"/>
    </source>
</evidence>
<sequence length="437" mass="48404">MTAAIKHPLPAAERAPSYYSATLNEETAYPTLEGEVNVDIAIIGGGFTGVATAVEMAERGYKVALVETHKIGWGATGRNGGQVTGSLSGDAAMRKQMSRFLGEGVDDFIWYLRWRGHEIIKSRVEKYGIQCDLKHGHLHAAMKASHMDELKASYEEAVRRGMADDVTLLDAAGVREHLDSDLYVGAIKNTRNMHLHPLNLCIGEAKAAASLGALIFEHSEVQDIIHGDRPAVITTRGRINAQQVLLAGDVYHKLERKKLKGMIFPAMGGIVTTRPLGDLARQINPQDLAVYDCRFVLDYYRMTADGRLLFGGGANYSGRDSRDIEAELRPCIERTFPKLKGVEIDFKWSCAMGIVINRIPQLGKLSKNVWYCQGYSGHGVATTHIMGEVMANAMSGSLEKFDTFAQCQHIRVPLSERLGNHMLAMGMWYYQMMEKLR</sequence>
<dbReference type="Gene3D" id="3.50.50.60">
    <property type="entry name" value="FAD/NAD(P)-binding domain"/>
    <property type="match status" value="1"/>
</dbReference>
<reference evidence="3 4" key="1">
    <citation type="submission" date="2019-08" db="EMBL/GenBank/DDBJ databases">
        <title>Whole-genome Sequencing of e-waste polymer degrading bacterium Pseudomonas sp. strain PE08.</title>
        <authorList>
            <person name="Kirdat K."/>
            <person name="Debbarma P."/>
            <person name="Narawade N."/>
            <person name="Suyal D."/>
            <person name="Thorat V."/>
            <person name="Shouche Y."/>
            <person name="Goel R."/>
            <person name="Yadav A."/>
        </authorList>
    </citation>
    <scope>NUCLEOTIDE SEQUENCE [LARGE SCALE GENOMIC DNA]</scope>
    <source>
        <strain evidence="3 4">PE08</strain>
    </source>
</reference>